<feature type="chain" id="PRO_5043879150" evidence="1">
    <location>
        <begin position="25"/>
        <end position="170"/>
    </location>
</feature>
<evidence type="ECO:0000313" key="3">
    <source>
        <dbReference type="Proteomes" id="UP000613768"/>
    </source>
</evidence>
<name>A0AAW3ZUT5_9GAMM</name>
<dbReference type="AlphaFoldDB" id="A0AAW3ZUT5"/>
<reference evidence="2 3" key="1">
    <citation type="submission" date="2020-09" db="EMBL/GenBank/DDBJ databases">
        <title>Pseudoxanthomonas sp. CAU 1598 isolated from sand of Yaerae Beach.</title>
        <authorList>
            <person name="Kim W."/>
        </authorList>
    </citation>
    <scope>NUCLEOTIDE SEQUENCE [LARGE SCALE GENOMIC DNA]</scope>
    <source>
        <strain evidence="2 3">CAU 1598</strain>
    </source>
</reference>
<comment type="caution">
    <text evidence="2">The sequence shown here is derived from an EMBL/GenBank/DDBJ whole genome shotgun (WGS) entry which is preliminary data.</text>
</comment>
<evidence type="ECO:0000256" key="1">
    <source>
        <dbReference type="SAM" id="SignalP"/>
    </source>
</evidence>
<proteinExistence type="predicted"/>
<keyword evidence="1" id="KW-0732">Signal</keyword>
<keyword evidence="3" id="KW-1185">Reference proteome</keyword>
<protein>
    <submittedName>
        <fullName evidence="2">Uncharacterized protein</fullName>
    </submittedName>
</protein>
<feature type="signal peptide" evidence="1">
    <location>
        <begin position="1"/>
        <end position="24"/>
    </location>
</feature>
<evidence type="ECO:0000313" key="2">
    <source>
        <dbReference type="EMBL" id="MBD8528194.1"/>
    </source>
</evidence>
<organism evidence="2 3">
    <name type="scientific">Pseudomarimonas arenosa</name>
    <dbReference type="NCBI Taxonomy" id="2774145"/>
    <lineage>
        <taxon>Bacteria</taxon>
        <taxon>Pseudomonadati</taxon>
        <taxon>Pseudomonadota</taxon>
        <taxon>Gammaproteobacteria</taxon>
        <taxon>Lysobacterales</taxon>
        <taxon>Lysobacteraceae</taxon>
        <taxon>Pseudomarimonas</taxon>
    </lineage>
</organism>
<accession>A0AAW3ZUT5</accession>
<gene>
    <name evidence="2" type="ORF">IFO71_20800</name>
</gene>
<sequence>MRQMIVAKCLLCWGLMAHCSSGLARLPPVNLDEIVASSDFIFVGTVHRRGTEPLLATGFSHLGRLELNVDRVICGVFAAEEWPEGRLQTLFDLNPIERPSFEQGTRYVFFARTDHNGVQLAPSFLGAAALDSEGMVGLRQVDDVGRSLPLDSLVERIDCERAIGKSVLFR</sequence>
<dbReference type="RefSeq" id="WP_192031611.1">
    <property type="nucleotide sequence ID" value="NZ_JACYTR010000094.1"/>
</dbReference>
<dbReference type="Proteomes" id="UP000613768">
    <property type="component" value="Unassembled WGS sequence"/>
</dbReference>
<dbReference type="EMBL" id="JACYTR010000094">
    <property type="protein sequence ID" value="MBD8528194.1"/>
    <property type="molecule type" value="Genomic_DNA"/>
</dbReference>